<dbReference type="InterPro" id="IPR029063">
    <property type="entry name" value="SAM-dependent_MTases_sf"/>
</dbReference>
<keyword evidence="10" id="KW-0489">Methyltransferase</keyword>
<dbReference type="Proteomes" id="UP000702544">
    <property type="component" value="Unassembled WGS sequence"/>
</dbReference>
<evidence type="ECO:0000256" key="1">
    <source>
        <dbReference type="ARBA" id="ARBA00022679"/>
    </source>
</evidence>
<comment type="catalytic activity">
    <reaction evidence="8">
        <text>arsenic triglutathione + 3 [thioredoxin]-dithiol + 3 S-adenosyl-L-methionine = trimethylarsine + 3 [thioredoxin]-disulfide + 3 glutathione + 3 S-adenosyl-L-homocysteine + 3 H(+)</text>
        <dbReference type="Rhea" id="RHEA:69432"/>
        <dbReference type="Rhea" id="RHEA-COMP:10698"/>
        <dbReference type="Rhea" id="RHEA-COMP:10700"/>
        <dbReference type="ChEBI" id="CHEBI:15378"/>
        <dbReference type="ChEBI" id="CHEBI:27130"/>
        <dbReference type="ChEBI" id="CHEBI:29950"/>
        <dbReference type="ChEBI" id="CHEBI:50058"/>
        <dbReference type="ChEBI" id="CHEBI:57856"/>
        <dbReference type="ChEBI" id="CHEBI:57925"/>
        <dbReference type="ChEBI" id="CHEBI:59789"/>
        <dbReference type="ChEBI" id="CHEBI:183640"/>
        <dbReference type="EC" id="2.1.1.137"/>
    </reaction>
</comment>
<proteinExistence type="inferred from homology"/>
<evidence type="ECO:0000256" key="3">
    <source>
        <dbReference type="ARBA" id="ARBA00034487"/>
    </source>
</evidence>
<dbReference type="SUPFAM" id="SSF53335">
    <property type="entry name" value="S-adenosyl-L-methionine-dependent methyltransferases"/>
    <property type="match status" value="1"/>
</dbReference>
<organism evidence="10 11">
    <name type="scientific">Candidatus Kutchimonas denitrificans</name>
    <dbReference type="NCBI Taxonomy" id="3056748"/>
    <lineage>
        <taxon>Bacteria</taxon>
        <taxon>Pseudomonadati</taxon>
        <taxon>Gemmatimonadota</taxon>
        <taxon>Gemmatimonadia</taxon>
        <taxon>Candidatus Palauibacterales</taxon>
        <taxon>Candidatus Palauibacteraceae</taxon>
        <taxon>Candidatus Kutchimonas</taxon>
    </lineage>
</organism>
<dbReference type="InterPro" id="IPR025714">
    <property type="entry name" value="Methyltranfer_dom"/>
</dbReference>
<evidence type="ECO:0000256" key="6">
    <source>
        <dbReference type="ARBA" id="ARBA00047941"/>
    </source>
</evidence>
<comment type="caution">
    <text evidence="10">The sequence shown here is derived from an EMBL/GenBank/DDBJ whole genome shotgun (WGS) entry which is preliminary data.</text>
</comment>
<reference evidence="10 11" key="1">
    <citation type="submission" date="2020-01" db="EMBL/GenBank/DDBJ databases">
        <title>Genomes assembled from Gulf of Kutch pelagic sediment metagenomes.</title>
        <authorList>
            <person name="Chandrashekar M."/>
            <person name="Mahajan M.S."/>
            <person name="Dave K.J."/>
            <person name="Vatsa P."/>
            <person name="Nathani N.M."/>
        </authorList>
    </citation>
    <scope>NUCLEOTIDE SEQUENCE [LARGE SCALE GENOMIC DNA]</scope>
    <source>
        <strain evidence="10">KS3-K002</strain>
    </source>
</reference>
<comment type="catalytic activity">
    <reaction evidence="7">
        <text>arsenic triglutathione + 2 [thioredoxin]-dithiol + 2 S-adenosyl-L-methionine + H2O = dimethylarsinous acid + 2 [thioredoxin]-disulfide + 3 glutathione + 2 S-adenosyl-L-homocysteine + 2 H(+)</text>
        <dbReference type="Rhea" id="RHEA:69464"/>
        <dbReference type="Rhea" id="RHEA-COMP:10698"/>
        <dbReference type="Rhea" id="RHEA-COMP:10700"/>
        <dbReference type="ChEBI" id="CHEBI:15377"/>
        <dbReference type="ChEBI" id="CHEBI:15378"/>
        <dbReference type="ChEBI" id="CHEBI:23808"/>
        <dbReference type="ChEBI" id="CHEBI:29950"/>
        <dbReference type="ChEBI" id="CHEBI:50058"/>
        <dbReference type="ChEBI" id="CHEBI:57856"/>
        <dbReference type="ChEBI" id="CHEBI:57925"/>
        <dbReference type="ChEBI" id="CHEBI:59789"/>
        <dbReference type="ChEBI" id="CHEBI:183640"/>
        <dbReference type="EC" id="2.1.1.137"/>
    </reaction>
</comment>
<sequence length="203" mass="21952">MTDAVEAQASLEAQLKDEIVRMYQEVADNPDAEFHFFHGREAAELFEYRPEWLDEAPPGAVESFAGVGNPHERANLQAGETVLDLGSGAGLDPIIASRSVGPTGKVIGIDLNPAMCLKAQAHAATTGTSMECHEGRMEDIPLPDASVDVVISNGVINLSFRKRRVIEEMFRVLKPGGRISITDIVSAKQLSQSIVNDPKLWAS</sequence>
<evidence type="ECO:0000256" key="2">
    <source>
        <dbReference type="ARBA" id="ARBA00022691"/>
    </source>
</evidence>
<name>A0AAE5CDM4_9BACT</name>
<comment type="similarity">
    <text evidence="3">Belongs to the methyltransferase superfamily. Arsenite methyltransferase family.</text>
</comment>
<evidence type="ECO:0000256" key="8">
    <source>
        <dbReference type="ARBA" id="ARBA00048428"/>
    </source>
</evidence>
<dbReference type="PANTHER" id="PTHR43675:SF8">
    <property type="entry name" value="ARSENITE METHYLTRANSFERASE"/>
    <property type="match status" value="1"/>
</dbReference>
<dbReference type="GO" id="GO:0032259">
    <property type="term" value="P:methylation"/>
    <property type="evidence" value="ECO:0007669"/>
    <property type="project" value="UniProtKB-KW"/>
</dbReference>
<keyword evidence="1" id="KW-0808">Transferase</keyword>
<feature type="domain" description="Methyltransferase" evidence="9">
    <location>
        <begin position="77"/>
        <end position="201"/>
    </location>
</feature>
<protein>
    <recommendedName>
        <fullName evidence="5">Arsenite methyltransferase</fullName>
        <ecNumber evidence="4">2.1.1.137</ecNumber>
    </recommendedName>
</protein>
<evidence type="ECO:0000256" key="5">
    <source>
        <dbReference type="ARBA" id="ARBA00034545"/>
    </source>
</evidence>
<gene>
    <name evidence="10" type="ORF">GWO12_13370</name>
</gene>
<accession>A0AAE5CDM4</accession>
<dbReference type="EC" id="2.1.1.137" evidence="4"/>
<evidence type="ECO:0000313" key="10">
    <source>
        <dbReference type="EMBL" id="NIR76079.1"/>
    </source>
</evidence>
<dbReference type="GO" id="GO:0030791">
    <property type="term" value="F:arsenite methyltransferase activity"/>
    <property type="evidence" value="ECO:0007669"/>
    <property type="project" value="UniProtKB-EC"/>
</dbReference>
<comment type="catalytic activity">
    <reaction evidence="6">
        <text>arsenic triglutathione + [thioredoxin]-dithiol + S-adenosyl-L-methionine + 2 H2O = methylarsonous acid + [thioredoxin]-disulfide + 3 glutathione + S-adenosyl-L-homocysteine + H(+)</text>
        <dbReference type="Rhea" id="RHEA:69460"/>
        <dbReference type="Rhea" id="RHEA-COMP:10698"/>
        <dbReference type="Rhea" id="RHEA-COMP:10700"/>
        <dbReference type="ChEBI" id="CHEBI:15377"/>
        <dbReference type="ChEBI" id="CHEBI:15378"/>
        <dbReference type="ChEBI" id="CHEBI:17826"/>
        <dbReference type="ChEBI" id="CHEBI:29950"/>
        <dbReference type="ChEBI" id="CHEBI:50058"/>
        <dbReference type="ChEBI" id="CHEBI:57856"/>
        <dbReference type="ChEBI" id="CHEBI:57925"/>
        <dbReference type="ChEBI" id="CHEBI:59789"/>
        <dbReference type="ChEBI" id="CHEBI:183640"/>
        <dbReference type="EC" id="2.1.1.137"/>
    </reaction>
</comment>
<evidence type="ECO:0000256" key="4">
    <source>
        <dbReference type="ARBA" id="ARBA00034521"/>
    </source>
</evidence>
<dbReference type="Pfam" id="PF13847">
    <property type="entry name" value="Methyltransf_31"/>
    <property type="match status" value="1"/>
</dbReference>
<evidence type="ECO:0000259" key="9">
    <source>
        <dbReference type="Pfam" id="PF13847"/>
    </source>
</evidence>
<dbReference type="PANTHER" id="PTHR43675">
    <property type="entry name" value="ARSENITE METHYLTRANSFERASE"/>
    <property type="match status" value="1"/>
</dbReference>
<evidence type="ECO:0000256" key="7">
    <source>
        <dbReference type="ARBA" id="ARBA00047943"/>
    </source>
</evidence>
<dbReference type="Gene3D" id="3.40.50.150">
    <property type="entry name" value="Vaccinia Virus protein VP39"/>
    <property type="match status" value="1"/>
</dbReference>
<dbReference type="EMBL" id="JAACAK010000113">
    <property type="protein sequence ID" value="NIR76079.1"/>
    <property type="molecule type" value="Genomic_DNA"/>
</dbReference>
<keyword evidence="2" id="KW-0949">S-adenosyl-L-methionine</keyword>
<dbReference type="AlphaFoldDB" id="A0AAE5CDM4"/>
<dbReference type="InterPro" id="IPR026669">
    <property type="entry name" value="Arsenite_MeTrfase-like"/>
</dbReference>
<dbReference type="CDD" id="cd02440">
    <property type="entry name" value="AdoMet_MTases"/>
    <property type="match status" value="1"/>
</dbReference>
<evidence type="ECO:0000313" key="11">
    <source>
        <dbReference type="Proteomes" id="UP000702544"/>
    </source>
</evidence>